<evidence type="ECO:0000256" key="1">
    <source>
        <dbReference type="SAM" id="MobiDB-lite"/>
    </source>
</evidence>
<protein>
    <submittedName>
        <fullName evidence="2">Uncharacterized protein</fullName>
    </submittedName>
</protein>
<evidence type="ECO:0000313" key="2">
    <source>
        <dbReference type="EMBL" id="KAK4003830.1"/>
    </source>
</evidence>
<comment type="caution">
    <text evidence="2">The sequence shown here is derived from an EMBL/GenBank/DDBJ whole genome shotgun (WGS) entry which is preliminary data.</text>
</comment>
<proteinExistence type="predicted"/>
<gene>
    <name evidence="2" type="ORF">OUZ56_005582</name>
</gene>
<sequence>MGYVTEMYGERHVDIVLVHPGYFNPCSWLAPPQSLRRDIEMGTQINPGPVPSAPVTIVNIPTPPTPVGAKYRTCDDPPTAT</sequence>
<feature type="region of interest" description="Disordered" evidence="1">
    <location>
        <begin position="42"/>
        <end position="61"/>
    </location>
</feature>
<name>A0ABQ9YT79_9CRUS</name>
<reference evidence="2 3" key="1">
    <citation type="journal article" date="2023" name="Nucleic Acids Res.">
        <title>The hologenome of Daphnia magna reveals possible DNA methylation and microbiome-mediated evolution of the host genome.</title>
        <authorList>
            <person name="Chaturvedi A."/>
            <person name="Li X."/>
            <person name="Dhandapani V."/>
            <person name="Marshall H."/>
            <person name="Kissane S."/>
            <person name="Cuenca-Cambronero M."/>
            <person name="Asole G."/>
            <person name="Calvet F."/>
            <person name="Ruiz-Romero M."/>
            <person name="Marangio P."/>
            <person name="Guigo R."/>
            <person name="Rago D."/>
            <person name="Mirbahai L."/>
            <person name="Eastwood N."/>
            <person name="Colbourne J.K."/>
            <person name="Zhou J."/>
            <person name="Mallon E."/>
            <person name="Orsini L."/>
        </authorList>
    </citation>
    <scope>NUCLEOTIDE SEQUENCE [LARGE SCALE GENOMIC DNA]</scope>
    <source>
        <strain evidence="2">LRV0_1</strain>
    </source>
</reference>
<keyword evidence="3" id="KW-1185">Reference proteome</keyword>
<evidence type="ECO:0000313" key="3">
    <source>
        <dbReference type="Proteomes" id="UP001234178"/>
    </source>
</evidence>
<accession>A0ABQ9YT79</accession>
<dbReference type="Proteomes" id="UP001234178">
    <property type="component" value="Unassembled WGS sequence"/>
</dbReference>
<organism evidence="2 3">
    <name type="scientific">Daphnia magna</name>
    <dbReference type="NCBI Taxonomy" id="35525"/>
    <lineage>
        <taxon>Eukaryota</taxon>
        <taxon>Metazoa</taxon>
        <taxon>Ecdysozoa</taxon>
        <taxon>Arthropoda</taxon>
        <taxon>Crustacea</taxon>
        <taxon>Branchiopoda</taxon>
        <taxon>Diplostraca</taxon>
        <taxon>Cladocera</taxon>
        <taxon>Anomopoda</taxon>
        <taxon>Daphniidae</taxon>
        <taxon>Daphnia</taxon>
    </lineage>
</organism>
<dbReference type="EMBL" id="JAOYFB010000001">
    <property type="protein sequence ID" value="KAK4003830.1"/>
    <property type="molecule type" value="Genomic_DNA"/>
</dbReference>